<sequence>MASETTQLCPEEPAKMTASINLFDVSAPVPAACVAEAAPKVTPVVAGNQDRTPSMLRSEGPTTNDPELPDRHVVVADAGAEAKACALATNTSASRPLVPVSEATPASSVNVTKVPAGNFVQPKPISVERPISGQRSRIQSGRDGHPPFPPSLYGAPLMVPAMGPPMQNIHSHALISPFITGMGDAPPPPPPPPPPPGYISGAPPCAQMSLGPPLAPPMNVSLASVVLTNSHEMPVFSSIFADGPIGVPSAPRVQALQPKQHHSHSIPVLEGASVSVGNASLAALVSKEPPKFSCVLLSGISAVGKTELGRALVEELQSDGLGWFFFSGADLQTESMKKKPTWEVTAKVFDALGEFLDELLEQQKVKRNIKGLVVDKNVKGVEDIFYLAELLKTRSIPFVGIVGMEADNEVLLKRMGGDEDMRDKLKYQRVIHFRIRALAGRTGMYHEIDATKSKQEVINSLRTMVLGCCAQPPQRSMKPEMYLESGTASMVSDYTKYHTVVSLLFSLMKWAKGNTRCPLTSDYIPFTTSDLSDRDLSSLIRAKYGVRRLSSGTRHLLLLHDGCLYLIPVHLRAILQLPARSWLGRELTSLGHFVLEGDLVRLSGEQCQEKFLVFDVLFWSDVNEPMFNKVASMNFDERRTLLSTHLEGEKEAPFPSGVNCIVVHQVTVKPSKISDLLEPCDYPVDGLVFPLTSPGHSLDKTFVWRSPDRIVVDFRIGALTRTVPGRVTSECECTDAEVLLKSSVSTPLSSYKQGQQCTHSSSNTVHLGMSNSGAFGNFPPSEGGPIRTYKLEVYDKAEKEYTQFENCTVDVKNADVVEGCICACVLVDKVKCLWEFQRLRYDVARPAYKKDVISLLNHSIISRVELIRWLSPGKTVPPVRVEVPPAQKQPISDPSALSRPPCSSAPPTYANAIMMQAAISSSVSEAATPSQYTCNHVEIMTGCHRAVPAVYSPESALATCQKSFSSSPLDSIAQPLIKGASQLHTDVPRTTSGLPTSAGVSTVELLSSMFPGVSIRRNDGSREVNAQSSTGAEQRSRMAKEPRQADGHVGTGKRVEHIHMKWHGNDDRASQPQTGRCAKCSAVKGPEDLRYSKDDEVHYCYRCWADLGCEFCSKCKEFGRGCHERTRKYVGSFFCNKCWDTFNIVNEPVKGKIQNGGGRGTYGARARQGRQRSERSQSVGGEAPDTSEVRTVNRRFATKPSGRRPQRNETKVPGSAWRPTE</sequence>
<dbReference type="Gene3D" id="3.30.470.30">
    <property type="entry name" value="DNA ligase/mRNA capping enzyme"/>
    <property type="match status" value="1"/>
</dbReference>
<feature type="compositionally biased region" description="Polar residues" evidence="1">
    <location>
        <begin position="1024"/>
        <end position="1033"/>
    </location>
</feature>
<dbReference type="SUPFAM" id="SSF52540">
    <property type="entry name" value="P-loop containing nucleoside triphosphate hydrolases"/>
    <property type="match status" value="1"/>
</dbReference>
<dbReference type="SUPFAM" id="SSF56091">
    <property type="entry name" value="DNA ligase/mRNA capping enzyme, catalytic domain"/>
    <property type="match status" value="1"/>
</dbReference>
<evidence type="ECO:0000313" key="2">
    <source>
        <dbReference type="EMBL" id="CCC50318.1"/>
    </source>
</evidence>
<dbReference type="Gene3D" id="3.40.50.300">
    <property type="entry name" value="P-loop containing nucleotide triphosphate hydrolases"/>
    <property type="match status" value="1"/>
</dbReference>
<dbReference type="OMA" id="NCAQCHK"/>
<gene>
    <name evidence="2" type="ORF">TVY486_0901410</name>
</gene>
<feature type="compositionally biased region" description="Basic and acidic residues" evidence="1">
    <location>
        <begin position="1034"/>
        <end position="1046"/>
    </location>
</feature>
<feature type="region of interest" description="Disordered" evidence="1">
    <location>
        <begin position="45"/>
        <end position="69"/>
    </location>
</feature>
<dbReference type="EMBL" id="HE573025">
    <property type="protein sequence ID" value="CCC50318.1"/>
    <property type="molecule type" value="Genomic_DNA"/>
</dbReference>
<evidence type="ECO:0000256" key="1">
    <source>
        <dbReference type="SAM" id="MobiDB-lite"/>
    </source>
</evidence>
<organism evidence="2">
    <name type="scientific">Trypanosoma vivax (strain Y486)</name>
    <dbReference type="NCBI Taxonomy" id="1055687"/>
    <lineage>
        <taxon>Eukaryota</taxon>
        <taxon>Discoba</taxon>
        <taxon>Euglenozoa</taxon>
        <taxon>Kinetoplastea</taxon>
        <taxon>Metakinetoplastina</taxon>
        <taxon>Trypanosomatida</taxon>
        <taxon>Trypanosomatidae</taxon>
        <taxon>Trypanosoma</taxon>
        <taxon>Duttonella</taxon>
    </lineage>
</organism>
<feature type="compositionally biased region" description="Basic residues" evidence="1">
    <location>
        <begin position="1192"/>
        <end position="1205"/>
    </location>
</feature>
<dbReference type="InterPro" id="IPR027417">
    <property type="entry name" value="P-loop_NTPase"/>
</dbReference>
<dbReference type="VEuPathDB" id="TriTrypDB:TvY486_0901410"/>
<accession>G0U215</accession>
<feature type="region of interest" description="Disordered" evidence="1">
    <location>
        <begin position="1150"/>
        <end position="1221"/>
    </location>
</feature>
<protein>
    <submittedName>
        <fullName evidence="2">Uncharacterized protein</fullName>
    </submittedName>
</protein>
<proteinExistence type="predicted"/>
<name>G0U215_TRYVY</name>
<dbReference type="AlphaFoldDB" id="G0U215"/>
<feature type="region of interest" description="Disordered" evidence="1">
    <location>
        <begin position="1016"/>
        <end position="1052"/>
    </location>
</feature>
<reference evidence="2" key="1">
    <citation type="journal article" date="2012" name="Proc. Natl. Acad. Sci. U.S.A.">
        <title>Antigenic diversity is generated by distinct evolutionary mechanisms in African trypanosome species.</title>
        <authorList>
            <person name="Jackson A.P."/>
            <person name="Berry A."/>
            <person name="Aslett M."/>
            <person name="Allison H.C."/>
            <person name="Burton P."/>
            <person name="Vavrova-Anderson J."/>
            <person name="Brown R."/>
            <person name="Browne H."/>
            <person name="Corton N."/>
            <person name="Hauser H."/>
            <person name="Gamble J."/>
            <person name="Gilderthorp R."/>
            <person name="Marcello L."/>
            <person name="McQuillan J."/>
            <person name="Otto T.D."/>
            <person name="Quail M.A."/>
            <person name="Sanders M.J."/>
            <person name="van Tonder A."/>
            <person name="Ginger M.L."/>
            <person name="Field M.C."/>
            <person name="Barry J.D."/>
            <person name="Hertz-Fowler C."/>
            <person name="Berriman M."/>
        </authorList>
    </citation>
    <scope>NUCLEOTIDE SEQUENCE</scope>
    <source>
        <strain evidence="2">Y486</strain>
    </source>
</reference>